<dbReference type="GO" id="GO:0008270">
    <property type="term" value="F:zinc ion binding"/>
    <property type="evidence" value="ECO:0007669"/>
    <property type="project" value="InterPro"/>
</dbReference>
<evidence type="ECO:0000313" key="15">
    <source>
        <dbReference type="Proteomes" id="UP001303473"/>
    </source>
</evidence>
<comment type="caution">
    <text evidence="14">The sequence shown here is derived from an EMBL/GenBank/DDBJ whole genome shotgun (WGS) entry which is preliminary data.</text>
</comment>
<dbReference type="EMBL" id="MU853757">
    <property type="protein sequence ID" value="KAK3944815.1"/>
    <property type="molecule type" value="Genomic_DNA"/>
</dbReference>
<proteinExistence type="predicted"/>
<evidence type="ECO:0000256" key="12">
    <source>
        <dbReference type="SAM" id="Phobius"/>
    </source>
</evidence>
<gene>
    <name evidence="14" type="ORF">QBC46DRAFT_455868</name>
</gene>
<feature type="transmembrane region" description="Helical" evidence="12">
    <location>
        <begin position="721"/>
        <end position="746"/>
    </location>
</feature>
<feature type="transmembrane region" description="Helical" evidence="12">
    <location>
        <begin position="850"/>
        <end position="870"/>
    </location>
</feature>
<evidence type="ECO:0000256" key="4">
    <source>
        <dbReference type="ARBA" id="ARBA00022833"/>
    </source>
</evidence>
<evidence type="ECO:0000256" key="6">
    <source>
        <dbReference type="ARBA" id="ARBA00023015"/>
    </source>
</evidence>
<dbReference type="InterPro" id="IPR021858">
    <property type="entry name" value="Fun_TF"/>
</dbReference>
<accession>A0AAN6NFG9</accession>
<dbReference type="InterPro" id="IPR007568">
    <property type="entry name" value="RTA1"/>
</dbReference>
<dbReference type="InterPro" id="IPR052360">
    <property type="entry name" value="Transcr_Regulatory_Proteins"/>
</dbReference>
<sequence>MARKGTQKVKTGCLTCKIRKVKCDEAKPHCARCSSTGRTCDGYAPRPRGVYSWDELLSTRPLVPPPPSPHPPAPALSPVLSAPEGRALEFYRRVVAPVFSCGGGGSDDSAFWTQLVSQASQQEPAVRHAVVAISSIYESGQYGENMGLDPLDSAKGRFALWSYNKALRELTKTTAADESVVLFVCILFVCIETLREDRDAAIAHFRHGVTIFNQQHAKQKKGNVSASAAWARDHLLPMYVRLSIFPFFFGGTVDTFPGLLLDESGSGGMMTMTTWERSRAVLDLLVARCIRFIRSADTYRLGDLRYHTDVIPDTLRREQRSLTLMLDDWLKGFAALVKIDGGGGGLMLHMKCLVAKIWLAVCFDPTEMAYDHHLTDFREIVDLARRVIQSEQQKDPRSPGVAGQQKPRFIFEMGYTPLLYFVVIKCRNLETRLAALNYMAALYVPRENLWDSRQMYSVGWRVIEREHGVGRSTIQCSSSDEINDLPAPTEHMRVKDSIVTDDTRYAANSEGQRVLHRKMISNFLLLVSLAASVTVASAIPTQTAPPNARDTTTPTPTPTVTPSPTETGYFISTIEITIQGFTDDHATVAGQTIQIAIPTCKQTIVPDANGYVPPGTCGAIWDYYPNFAAAVVFTVLFAALTLVHLWQAIRYKKRFCWVIVMAGLWETCAFLFRAISSRYQQSTGVYLIFQIFVLLAPLWVNAFDYMVLGRMIYFFIPSRRLLSVPASTIAAVFVSLDFISFIVQLAGGSMAGPTSPPEDQLRAIHIYMGGIGLQQFFIVVFVGLAVLFQREMIHTEKHPLGYEGGKKPGWRPLLYTLYASLSLITVRIIFRLFEFSRGDDVSNPILTNEVFFYLLEAVPMFLAIASFNFIHPGRVLVGPDSEMPGFFATIKQRCCGGKRKGARGGKLERDTSGGEELSSYHELRGN</sequence>
<evidence type="ECO:0000256" key="7">
    <source>
        <dbReference type="ARBA" id="ARBA00023125"/>
    </source>
</evidence>
<feature type="transmembrane region" description="Helical" evidence="12">
    <location>
        <begin position="519"/>
        <end position="539"/>
    </location>
</feature>
<dbReference type="SMART" id="SM00066">
    <property type="entry name" value="GAL4"/>
    <property type="match status" value="1"/>
</dbReference>
<evidence type="ECO:0000256" key="3">
    <source>
        <dbReference type="ARBA" id="ARBA00022723"/>
    </source>
</evidence>
<keyword evidence="7" id="KW-0238">DNA-binding</keyword>
<dbReference type="PANTHER" id="PTHR36206:SF16">
    <property type="entry name" value="TRANSCRIPTION FACTOR DOMAIN-CONTAINING PROTEIN-RELATED"/>
    <property type="match status" value="1"/>
</dbReference>
<feature type="transmembrane region" description="Helical" evidence="12">
    <location>
        <begin position="623"/>
        <end position="643"/>
    </location>
</feature>
<feature type="compositionally biased region" description="Basic and acidic residues" evidence="11">
    <location>
        <begin position="905"/>
        <end position="919"/>
    </location>
</feature>
<evidence type="ECO:0000256" key="2">
    <source>
        <dbReference type="ARBA" id="ARBA00022692"/>
    </source>
</evidence>
<dbReference type="CDD" id="cd00067">
    <property type="entry name" value="GAL4"/>
    <property type="match status" value="1"/>
</dbReference>
<reference evidence="15" key="1">
    <citation type="journal article" date="2023" name="Mol. Phylogenet. Evol.">
        <title>Genome-scale phylogeny and comparative genomics of the fungal order Sordariales.</title>
        <authorList>
            <person name="Hensen N."/>
            <person name="Bonometti L."/>
            <person name="Westerberg I."/>
            <person name="Brannstrom I.O."/>
            <person name="Guillou S."/>
            <person name="Cros-Aarteil S."/>
            <person name="Calhoun S."/>
            <person name="Haridas S."/>
            <person name="Kuo A."/>
            <person name="Mondo S."/>
            <person name="Pangilinan J."/>
            <person name="Riley R."/>
            <person name="LaButti K."/>
            <person name="Andreopoulos B."/>
            <person name="Lipzen A."/>
            <person name="Chen C."/>
            <person name="Yan M."/>
            <person name="Daum C."/>
            <person name="Ng V."/>
            <person name="Clum A."/>
            <person name="Steindorff A."/>
            <person name="Ohm R.A."/>
            <person name="Martin F."/>
            <person name="Silar P."/>
            <person name="Natvig D.O."/>
            <person name="Lalanne C."/>
            <person name="Gautier V."/>
            <person name="Ament-Velasquez S.L."/>
            <person name="Kruys A."/>
            <person name="Hutchinson M.I."/>
            <person name="Powell A.J."/>
            <person name="Barry K."/>
            <person name="Miller A.N."/>
            <person name="Grigoriev I.V."/>
            <person name="Debuchy R."/>
            <person name="Gladieux P."/>
            <person name="Hiltunen Thoren M."/>
            <person name="Johannesson H."/>
        </authorList>
    </citation>
    <scope>NUCLEOTIDE SEQUENCE [LARGE SCALE GENOMIC DNA]</scope>
    <source>
        <strain evidence="15">CBS 340.73</strain>
    </source>
</reference>
<dbReference type="PANTHER" id="PTHR36206">
    <property type="entry name" value="ASPERCRYPTIN BIOSYNTHESIS CLUSTER-SPECIFIC TRANSCRIPTION REGULATOR ATNN-RELATED"/>
    <property type="match status" value="1"/>
</dbReference>
<dbReference type="GO" id="GO:0016020">
    <property type="term" value="C:membrane"/>
    <property type="evidence" value="ECO:0007669"/>
    <property type="project" value="UniProtKB-SubCell"/>
</dbReference>
<evidence type="ECO:0000256" key="11">
    <source>
        <dbReference type="SAM" id="MobiDB-lite"/>
    </source>
</evidence>
<organism evidence="14 15">
    <name type="scientific">Diplogelasinospora grovesii</name>
    <dbReference type="NCBI Taxonomy" id="303347"/>
    <lineage>
        <taxon>Eukaryota</taxon>
        <taxon>Fungi</taxon>
        <taxon>Dikarya</taxon>
        <taxon>Ascomycota</taxon>
        <taxon>Pezizomycotina</taxon>
        <taxon>Sordariomycetes</taxon>
        <taxon>Sordariomycetidae</taxon>
        <taxon>Sordariales</taxon>
        <taxon>Diplogelasinosporaceae</taxon>
        <taxon>Diplogelasinospora</taxon>
    </lineage>
</organism>
<keyword evidence="9" id="KW-0804">Transcription</keyword>
<dbReference type="AlphaFoldDB" id="A0AAN6NFG9"/>
<evidence type="ECO:0000259" key="13">
    <source>
        <dbReference type="PROSITE" id="PS50048"/>
    </source>
</evidence>
<keyword evidence="5 12" id="KW-1133">Transmembrane helix</keyword>
<feature type="compositionally biased region" description="Low complexity" evidence="11">
    <location>
        <begin position="541"/>
        <end position="554"/>
    </location>
</feature>
<dbReference type="InterPro" id="IPR001138">
    <property type="entry name" value="Zn2Cys6_DnaBD"/>
</dbReference>
<evidence type="ECO:0000256" key="1">
    <source>
        <dbReference type="ARBA" id="ARBA00004141"/>
    </source>
</evidence>
<feature type="region of interest" description="Disordered" evidence="11">
    <location>
        <begin position="898"/>
        <end position="919"/>
    </location>
</feature>
<dbReference type="Proteomes" id="UP001303473">
    <property type="component" value="Unassembled WGS sequence"/>
</dbReference>
<keyword evidence="15" id="KW-1185">Reference proteome</keyword>
<feature type="transmembrane region" description="Helical" evidence="12">
    <location>
        <begin position="766"/>
        <end position="788"/>
    </location>
</feature>
<keyword evidence="8 12" id="KW-0472">Membrane</keyword>
<feature type="transmembrane region" description="Helical" evidence="12">
    <location>
        <begin position="687"/>
        <end position="709"/>
    </location>
</feature>
<evidence type="ECO:0000256" key="8">
    <source>
        <dbReference type="ARBA" id="ARBA00023136"/>
    </source>
</evidence>
<dbReference type="SUPFAM" id="SSF57701">
    <property type="entry name" value="Zn2/Cys6 DNA-binding domain"/>
    <property type="match status" value="1"/>
</dbReference>
<dbReference type="Pfam" id="PF11951">
    <property type="entry name" value="Fungal_trans_2"/>
    <property type="match status" value="1"/>
</dbReference>
<evidence type="ECO:0000313" key="14">
    <source>
        <dbReference type="EMBL" id="KAK3944815.1"/>
    </source>
</evidence>
<dbReference type="Gene3D" id="4.10.240.10">
    <property type="entry name" value="Zn(2)-C6 fungal-type DNA-binding domain"/>
    <property type="match status" value="1"/>
</dbReference>
<feature type="domain" description="Zn(2)-C6 fungal-type" evidence="13">
    <location>
        <begin position="12"/>
        <end position="40"/>
    </location>
</feature>
<keyword evidence="6" id="KW-0805">Transcription regulation</keyword>
<dbReference type="Pfam" id="PF04479">
    <property type="entry name" value="RTA1"/>
    <property type="match status" value="1"/>
</dbReference>
<feature type="region of interest" description="Disordered" evidence="11">
    <location>
        <begin position="541"/>
        <end position="564"/>
    </location>
</feature>
<keyword evidence="10" id="KW-0539">Nucleus</keyword>
<evidence type="ECO:0000256" key="10">
    <source>
        <dbReference type="ARBA" id="ARBA00023242"/>
    </source>
</evidence>
<dbReference type="GO" id="GO:0003677">
    <property type="term" value="F:DNA binding"/>
    <property type="evidence" value="ECO:0007669"/>
    <property type="project" value="UniProtKB-KW"/>
</dbReference>
<dbReference type="Pfam" id="PF00172">
    <property type="entry name" value="Zn_clus"/>
    <property type="match status" value="1"/>
</dbReference>
<dbReference type="PROSITE" id="PS50048">
    <property type="entry name" value="ZN2_CY6_FUNGAL_2"/>
    <property type="match status" value="1"/>
</dbReference>
<name>A0AAN6NFG9_9PEZI</name>
<dbReference type="GO" id="GO:0000981">
    <property type="term" value="F:DNA-binding transcription factor activity, RNA polymerase II-specific"/>
    <property type="evidence" value="ECO:0007669"/>
    <property type="project" value="InterPro"/>
</dbReference>
<keyword evidence="3" id="KW-0479">Metal-binding</keyword>
<keyword evidence="4" id="KW-0862">Zinc</keyword>
<dbReference type="InterPro" id="IPR036864">
    <property type="entry name" value="Zn2-C6_fun-type_DNA-bd_sf"/>
</dbReference>
<dbReference type="PROSITE" id="PS00463">
    <property type="entry name" value="ZN2_CY6_FUNGAL_1"/>
    <property type="match status" value="1"/>
</dbReference>
<feature type="transmembrane region" description="Helical" evidence="12">
    <location>
        <begin position="809"/>
        <end position="830"/>
    </location>
</feature>
<comment type="subcellular location">
    <subcellularLocation>
        <location evidence="1">Membrane</location>
        <topology evidence="1">Multi-pass membrane protein</topology>
    </subcellularLocation>
</comment>
<feature type="transmembrane region" description="Helical" evidence="12">
    <location>
        <begin position="655"/>
        <end position="675"/>
    </location>
</feature>
<evidence type="ECO:0000256" key="9">
    <source>
        <dbReference type="ARBA" id="ARBA00023163"/>
    </source>
</evidence>
<evidence type="ECO:0000256" key="5">
    <source>
        <dbReference type="ARBA" id="ARBA00022989"/>
    </source>
</evidence>
<keyword evidence="2 12" id="KW-0812">Transmembrane</keyword>
<protein>
    <submittedName>
        <fullName evidence="14">C6 zinc finger domain protein</fullName>
    </submittedName>
</protein>